<gene>
    <name evidence="1" type="ORF">DXB72_11960</name>
</gene>
<dbReference type="AlphaFoldDB" id="A0A3E5ALU7"/>
<evidence type="ECO:0000313" key="1">
    <source>
        <dbReference type="EMBL" id="RGN21517.1"/>
    </source>
</evidence>
<protein>
    <submittedName>
        <fullName evidence="1">Uncharacterized protein</fullName>
    </submittedName>
</protein>
<name>A0A3E5ALU7_9FIRM</name>
<sequence>MNITQINNARLKFFKMSLSKDGIFIGRVLIQSEDGIFPLICFNSFVSKISSASEDDVISVEGTFKDYSYSDYNGVLHFVKLMLITSITINGIKQSATAEEKKQHEEYWKRIKNIYQVIDIVEFERLSKMEGAVELCCP</sequence>
<accession>A0A3E5ALU7</accession>
<organism evidence="1 2">
    <name type="scientific">Agathobacter rectalis</name>
    <dbReference type="NCBI Taxonomy" id="39491"/>
    <lineage>
        <taxon>Bacteria</taxon>
        <taxon>Bacillati</taxon>
        <taxon>Bacillota</taxon>
        <taxon>Clostridia</taxon>
        <taxon>Lachnospirales</taxon>
        <taxon>Lachnospiraceae</taxon>
        <taxon>Agathobacter</taxon>
    </lineage>
</organism>
<dbReference type="Proteomes" id="UP000260970">
    <property type="component" value="Unassembled WGS sequence"/>
</dbReference>
<comment type="caution">
    <text evidence="1">The sequence shown here is derived from an EMBL/GenBank/DDBJ whole genome shotgun (WGS) entry which is preliminary data.</text>
</comment>
<evidence type="ECO:0000313" key="2">
    <source>
        <dbReference type="Proteomes" id="UP000260970"/>
    </source>
</evidence>
<dbReference type="EMBL" id="QSUG01000013">
    <property type="protein sequence ID" value="RGN21517.1"/>
    <property type="molecule type" value="Genomic_DNA"/>
</dbReference>
<proteinExistence type="predicted"/>
<dbReference type="RefSeq" id="WP_117690786.1">
    <property type="nucleotide sequence ID" value="NZ_QSUE01000011.1"/>
</dbReference>
<reference evidence="1 2" key="1">
    <citation type="submission" date="2018-08" db="EMBL/GenBank/DDBJ databases">
        <title>A genome reference for cultivated species of the human gut microbiota.</title>
        <authorList>
            <person name="Zou Y."/>
            <person name="Xue W."/>
            <person name="Luo G."/>
        </authorList>
    </citation>
    <scope>NUCLEOTIDE SEQUENCE [LARGE SCALE GENOMIC DNA]</scope>
    <source>
        <strain evidence="1 2">OM05-6AA</strain>
    </source>
</reference>